<evidence type="ECO:0000313" key="3">
    <source>
        <dbReference type="EMBL" id="GHD22249.1"/>
    </source>
</evidence>
<accession>A0A919CGK1</accession>
<keyword evidence="2" id="KW-0472">Membrane</keyword>
<evidence type="ECO:0000256" key="2">
    <source>
        <dbReference type="SAM" id="Phobius"/>
    </source>
</evidence>
<dbReference type="EMBL" id="BMXL01000006">
    <property type="protein sequence ID" value="GHD22249.1"/>
    <property type="molecule type" value="Genomic_DNA"/>
</dbReference>
<keyword evidence="2" id="KW-1133">Transmembrane helix</keyword>
<protein>
    <submittedName>
        <fullName evidence="3">Uncharacterized protein</fullName>
    </submittedName>
</protein>
<feature type="region of interest" description="Disordered" evidence="1">
    <location>
        <begin position="90"/>
        <end position="110"/>
    </location>
</feature>
<feature type="transmembrane region" description="Helical" evidence="2">
    <location>
        <begin position="20"/>
        <end position="40"/>
    </location>
</feature>
<evidence type="ECO:0000313" key="4">
    <source>
        <dbReference type="Proteomes" id="UP000654947"/>
    </source>
</evidence>
<keyword evidence="4" id="KW-1185">Reference proteome</keyword>
<reference evidence="3 4" key="1">
    <citation type="journal article" date="2014" name="Int. J. Syst. Evol. Microbiol.">
        <title>Complete genome sequence of Corynebacterium casei LMG S-19264T (=DSM 44701T), isolated from a smear-ripened cheese.</title>
        <authorList>
            <consortium name="US DOE Joint Genome Institute (JGI-PGF)"/>
            <person name="Walter F."/>
            <person name="Albersmeier A."/>
            <person name="Kalinowski J."/>
            <person name="Ruckert C."/>
        </authorList>
    </citation>
    <scope>NUCLEOTIDE SEQUENCE [LARGE SCALE GENOMIC DNA]</scope>
    <source>
        <strain evidence="3 4">KCTC 19473</strain>
    </source>
</reference>
<comment type="caution">
    <text evidence="3">The sequence shown here is derived from an EMBL/GenBank/DDBJ whole genome shotgun (WGS) entry which is preliminary data.</text>
</comment>
<sequence length="110" mass="12326">MVLVGTAVLIGSGLVGFWAAARALVFTTVLVSAVVLALLVRHTNRQIQQLRAGLDRNVRLIRELTGEQRMELLGRTEEIADRICEMEDTLRREDPHRGRGETEDHPKVLT</sequence>
<gene>
    <name evidence="3" type="ORF">GCM10007147_16310</name>
</gene>
<name>A0A919CGK1_9ACTN</name>
<organism evidence="3 4">
    <name type="scientific">Nocardiopsis kunsanensis</name>
    <dbReference type="NCBI Taxonomy" id="141693"/>
    <lineage>
        <taxon>Bacteria</taxon>
        <taxon>Bacillati</taxon>
        <taxon>Actinomycetota</taxon>
        <taxon>Actinomycetes</taxon>
        <taxon>Streptosporangiales</taxon>
        <taxon>Nocardiopsidaceae</taxon>
        <taxon>Nocardiopsis</taxon>
    </lineage>
</organism>
<dbReference type="AlphaFoldDB" id="A0A919CGK1"/>
<evidence type="ECO:0000256" key="1">
    <source>
        <dbReference type="SAM" id="MobiDB-lite"/>
    </source>
</evidence>
<keyword evidence="2" id="KW-0812">Transmembrane</keyword>
<proteinExistence type="predicted"/>
<dbReference type="Proteomes" id="UP000654947">
    <property type="component" value="Unassembled WGS sequence"/>
</dbReference>